<evidence type="ECO:0000313" key="4">
    <source>
        <dbReference type="Proteomes" id="UP000038009"/>
    </source>
</evidence>
<feature type="region of interest" description="Disordered" evidence="2">
    <location>
        <begin position="1"/>
        <end position="31"/>
    </location>
</feature>
<dbReference type="OMA" id="HLSYCWP"/>
<feature type="region of interest" description="Disordered" evidence="2">
    <location>
        <begin position="433"/>
        <end position="454"/>
    </location>
</feature>
<feature type="compositionally biased region" description="Polar residues" evidence="2">
    <location>
        <begin position="186"/>
        <end position="198"/>
    </location>
</feature>
<feature type="compositionally biased region" description="Basic and acidic residues" evidence="2">
    <location>
        <begin position="510"/>
        <end position="525"/>
    </location>
</feature>
<keyword evidence="4" id="KW-1185">Reference proteome</keyword>
<dbReference type="Proteomes" id="UP000038009">
    <property type="component" value="Unassembled WGS sequence"/>
</dbReference>
<dbReference type="VEuPathDB" id="TriTrypDB:Lsey_0186_0180"/>
<protein>
    <submittedName>
        <fullName evidence="3">Uncharacterized protein</fullName>
    </submittedName>
</protein>
<evidence type="ECO:0000313" key="3">
    <source>
        <dbReference type="EMBL" id="KPI85469.1"/>
    </source>
</evidence>
<feature type="coiled-coil region" evidence="1">
    <location>
        <begin position="266"/>
        <end position="318"/>
    </location>
</feature>
<evidence type="ECO:0000256" key="2">
    <source>
        <dbReference type="SAM" id="MobiDB-lite"/>
    </source>
</evidence>
<evidence type="ECO:0000256" key="1">
    <source>
        <dbReference type="SAM" id="Coils"/>
    </source>
</evidence>
<comment type="caution">
    <text evidence="3">The sequence shown here is derived from an EMBL/GenBank/DDBJ whole genome shotgun (WGS) entry which is preliminary data.</text>
</comment>
<organism evidence="3 4">
    <name type="scientific">Leptomonas seymouri</name>
    <dbReference type="NCBI Taxonomy" id="5684"/>
    <lineage>
        <taxon>Eukaryota</taxon>
        <taxon>Discoba</taxon>
        <taxon>Euglenozoa</taxon>
        <taxon>Kinetoplastea</taxon>
        <taxon>Metakinetoplastina</taxon>
        <taxon>Trypanosomatida</taxon>
        <taxon>Trypanosomatidae</taxon>
        <taxon>Leishmaniinae</taxon>
        <taxon>Leptomonas</taxon>
    </lineage>
</organism>
<proteinExistence type="predicted"/>
<gene>
    <name evidence="3" type="ORF">ABL78_5490</name>
</gene>
<dbReference type="AlphaFoldDB" id="A0A0N0P4M3"/>
<feature type="region of interest" description="Disordered" evidence="2">
    <location>
        <begin position="507"/>
        <end position="549"/>
    </location>
</feature>
<sequence length="1208" mass="133842">MTSCNAPLPALQRTAPARSGATSKGKVGKGKKNAFSLDSLLSSTHPVMSPPPYSTTAPATFPLQKNLLHSDASERKAMSPAEALLAGNGVLAPLSSSTSNPLCAAPASWRSQLLQCETQLREVIAKGVHEPPSLDRILHVMSLYDLFTSELQMNQGGAFLASILRLFRVEFCRAIFIDGSGPAEGESTSTEAPSSKSGATTTNATATSIDYDGLPQTYFEETDSLRRTKAALTSTLANTASGETLLLLERQLVDKAEQVTWYEGELERVRSQYEQIAEECLRLRETLEVQQCEAAATEKRLQQNIQTIHVENKDLQIQLFRLRKQIAGGMSTLLKDSYRQLKLSKIGLTQRLFNEGDERIALLVFLGQVESRVNEILDSYDNDFVLTSENGRSDLQLRMAENVVVLLEDMHYCEATYRRLVGAQHVRVVERGKRTASATTARGETGRSLGESTVTPSLQRIPVSLVHSGKDEEAPDESDGYVAILFDPKIYEQFHARNAIRTKLQHFKKKQEENARTAAARERNGSGRYSFPSSDATSITTAGAGETDEALTRNQSLNTILSDEFDQDPLSVERLSSERGVALGELGAANATNVPFDEKLKKWSLDSSTLATVTPTLSAQPSVQSALGINESKSTATTKKLEKPLFMPGSRTAKRLGFRTVSVPKRTGASVEKRQEQRHHQNDVILALDTSAAQPGSFEEVVERQKTEWVAQILGQPSYSVAFTVPGRHPERGDVVVVHEKSAEVVPAELMMRRVLRHPMEDLCTERFLSTVELFTGENPAQQRLLCRVNHIDPSLPIRVPESTCFVKVKYALSENAVPPGSTTRSASTTVTTATVGTEAGRVGGADAASAADEINSKPALFRGNPSLRLFKVLSNQALAEGNLGLQYCAGAVNSTTASTVAFQRLHPMSPNRAPEWLLYQQLFGSYRSLAPRMIELTTIDHVMACASERYFTRMEFRYNECFTRAAGQCTNVLLRRDMAERLFKDLYSLSDFQEALVDELEARYGFPELVAKTLYEMLCYLNAVGEKDAVLGTYLGVIRGFAAPTEIHFISYMLYHLSYCWPESNPSTAVPVENVRTVLEYVYRNASTIMPINLDAILNDYDMTTRSAPLNFVNFRQFIASTMTHQEEPILLHLHGLFHTYTQRSLVDEARWDTYEAVIGKQWRQKDERRSLVRYLTSCLGVNRTSPPTLLQLTLLAASAWSSNLWE</sequence>
<feature type="region of interest" description="Disordered" evidence="2">
    <location>
        <begin position="182"/>
        <end position="203"/>
    </location>
</feature>
<accession>A0A0N0P4M3</accession>
<name>A0A0N0P4M3_LEPSE</name>
<dbReference type="EMBL" id="LJSK01000186">
    <property type="protein sequence ID" value="KPI85469.1"/>
    <property type="molecule type" value="Genomic_DNA"/>
</dbReference>
<keyword evidence="1" id="KW-0175">Coiled coil</keyword>
<dbReference type="OrthoDB" id="272480at2759"/>
<reference evidence="3 4" key="1">
    <citation type="journal article" date="2015" name="PLoS Pathog.">
        <title>Leptomonas seymouri: Adaptations to the Dixenous Life Cycle Analyzed by Genome Sequencing, Transcriptome Profiling and Co-infection with Leishmania donovani.</title>
        <authorList>
            <person name="Kraeva N."/>
            <person name="Butenko A."/>
            <person name="Hlavacova J."/>
            <person name="Kostygov A."/>
            <person name="Myskova J."/>
            <person name="Grybchuk D."/>
            <person name="Lestinova T."/>
            <person name="Votypka J."/>
            <person name="Volf P."/>
            <person name="Opperdoes F."/>
            <person name="Flegontov P."/>
            <person name="Lukes J."/>
            <person name="Yurchenko V."/>
        </authorList>
    </citation>
    <scope>NUCLEOTIDE SEQUENCE [LARGE SCALE GENOMIC DNA]</scope>
    <source>
        <strain evidence="3 4">ATCC 30220</strain>
    </source>
</reference>
<feature type="compositionally biased region" description="Polar residues" evidence="2">
    <location>
        <begin position="531"/>
        <end position="541"/>
    </location>
</feature>